<reference evidence="2" key="1">
    <citation type="submission" date="2014-12" db="EMBL/GenBank/DDBJ databases">
        <title>Genome Sequence of Valsa Canker Pathogens Uncovers a Specific Adaption of Colonization on Woody Bark.</title>
        <authorList>
            <person name="Yin Z."/>
            <person name="Liu H."/>
            <person name="Gao X."/>
            <person name="Li Z."/>
            <person name="Song N."/>
            <person name="Ke X."/>
            <person name="Dai Q."/>
            <person name="Wu Y."/>
            <person name="Sun Y."/>
            <person name="Xu J.-R."/>
            <person name="Kang Z.K."/>
            <person name="Wang L."/>
            <person name="Huang L."/>
        </authorList>
    </citation>
    <scope>NUCLEOTIDE SEQUENCE [LARGE SCALE GENOMIC DNA]</scope>
    <source>
        <strain evidence="2">03-8</strain>
    </source>
</reference>
<dbReference type="SUPFAM" id="SSF56300">
    <property type="entry name" value="Metallo-dependent phosphatases"/>
    <property type="match status" value="1"/>
</dbReference>
<dbReference type="OrthoDB" id="783096at2759"/>
<keyword evidence="3" id="KW-1185">Reference proteome</keyword>
<name>A0A194VRL9_CYTMA</name>
<feature type="domain" description="Calcineurin-like phosphoesterase" evidence="1">
    <location>
        <begin position="67"/>
        <end position="328"/>
    </location>
</feature>
<evidence type="ECO:0000313" key="2">
    <source>
        <dbReference type="EMBL" id="KUI66839.1"/>
    </source>
</evidence>
<gene>
    <name evidence="2" type="ORF">VM1G_02417</name>
</gene>
<organism evidence="2 3">
    <name type="scientific">Cytospora mali</name>
    <name type="common">Apple Valsa canker fungus</name>
    <name type="synonym">Valsa mali</name>
    <dbReference type="NCBI Taxonomy" id="578113"/>
    <lineage>
        <taxon>Eukaryota</taxon>
        <taxon>Fungi</taxon>
        <taxon>Dikarya</taxon>
        <taxon>Ascomycota</taxon>
        <taxon>Pezizomycotina</taxon>
        <taxon>Sordariomycetes</taxon>
        <taxon>Sordariomycetidae</taxon>
        <taxon>Diaporthales</taxon>
        <taxon>Cytosporaceae</taxon>
        <taxon>Cytospora</taxon>
    </lineage>
</organism>
<protein>
    <submittedName>
        <fullName evidence="2">Inactive purple acid phosphatase 16</fullName>
    </submittedName>
</protein>
<dbReference type="GO" id="GO:0016788">
    <property type="term" value="F:hydrolase activity, acting on ester bonds"/>
    <property type="evidence" value="ECO:0007669"/>
    <property type="project" value="TreeGrafter"/>
</dbReference>
<dbReference type="Proteomes" id="UP000078559">
    <property type="component" value="Chromosome 2"/>
</dbReference>
<dbReference type="PANTHER" id="PTHR32440:SF11">
    <property type="entry name" value="METALLOPHOSPHOESTERASE DOMAIN-CONTAINING PROTEIN"/>
    <property type="match status" value="1"/>
</dbReference>
<dbReference type="InterPro" id="IPR029052">
    <property type="entry name" value="Metallo-depent_PP-like"/>
</dbReference>
<proteinExistence type="predicted"/>
<dbReference type="InterPro" id="IPR004843">
    <property type="entry name" value="Calcineurin-like_PHP"/>
</dbReference>
<dbReference type="EMBL" id="CM003099">
    <property type="protein sequence ID" value="KUI66839.1"/>
    <property type="molecule type" value="Genomic_DNA"/>
</dbReference>
<evidence type="ECO:0000313" key="3">
    <source>
        <dbReference type="Proteomes" id="UP000078559"/>
    </source>
</evidence>
<dbReference type="AlphaFoldDB" id="A0A194VRL9"/>
<accession>A0A194VRL9</accession>
<dbReference type="CDD" id="cd07383">
    <property type="entry name" value="MPP_Dcr2"/>
    <property type="match status" value="1"/>
</dbReference>
<dbReference type="GO" id="GO:0005737">
    <property type="term" value="C:cytoplasm"/>
    <property type="evidence" value="ECO:0007669"/>
    <property type="project" value="TreeGrafter"/>
</dbReference>
<dbReference type="Pfam" id="PF00149">
    <property type="entry name" value="Metallophos"/>
    <property type="match status" value="1"/>
</dbReference>
<dbReference type="PANTHER" id="PTHR32440">
    <property type="entry name" value="PHOSPHATASE DCR2-RELATED-RELATED"/>
    <property type="match status" value="1"/>
</dbReference>
<sequence length="419" mass="46127">MIVIIKLSITISHHGVLEEPTHNSRGLEMAVFVRSILIASLWQGLVRAWPDLHFTDKGTFQITIFEDLHFGEAEDTDWGPLQDIDTVKVMQTVLDNESPQLVVLNGDLITGENTFKENATDYIDDIVATLVNCGLPWASTYGNHDSDFNLSRAAIYAREKTYDNSLTQWMVNGNDTGATNYYLPVYSKGNSTVPAMILWFFDSRGGNYYQEAATDGSSIGQPNWVGSSVVSWFEEARDNLTSTYGTPLPSLAFVHIPVDAFLAFQEEGVDANREPGINADDPLSQQGVVSGEGSSKTVFTYNGQDVPFMQALLDTENLMAVFSGHDHGDDWCFKWNSKLAGMTLTGNGLDLCFSRHTGYGGYGSWTRGSRQVLVSLDALGNSTETWTRLEDGSTVGAVKLNSTFGTDFYPVVNLTYTSE</sequence>
<dbReference type="Gene3D" id="3.60.21.10">
    <property type="match status" value="1"/>
</dbReference>
<evidence type="ECO:0000259" key="1">
    <source>
        <dbReference type="Pfam" id="PF00149"/>
    </source>
</evidence>